<organism evidence="2 3">
    <name type="scientific">Actinoplanes oblitus</name>
    <dbReference type="NCBI Taxonomy" id="3040509"/>
    <lineage>
        <taxon>Bacteria</taxon>
        <taxon>Bacillati</taxon>
        <taxon>Actinomycetota</taxon>
        <taxon>Actinomycetes</taxon>
        <taxon>Micromonosporales</taxon>
        <taxon>Micromonosporaceae</taxon>
        <taxon>Actinoplanes</taxon>
    </lineage>
</organism>
<protein>
    <recommendedName>
        <fullName evidence="4">Band 7 domain-containing protein</fullName>
    </recommendedName>
</protein>
<evidence type="ECO:0000313" key="2">
    <source>
        <dbReference type="EMBL" id="WIM96388.1"/>
    </source>
</evidence>
<gene>
    <name evidence="2" type="ORF">ACTOB_008580</name>
</gene>
<evidence type="ECO:0000313" key="3">
    <source>
        <dbReference type="Proteomes" id="UP001240150"/>
    </source>
</evidence>
<sequence>MSAYPLVRSVSLNDAQKGGLFGLGKKRRVAADLPKADPHEVWVYRVEGRHVVNRGELALDDDDVVRADSVSLVNVGRDVPVTVELRLPSAEASDFTVRVTFACTVTDAARVVREDIKAAPAVLAYLRRDSKLGHLALNYRMSDLNALRRDATARIRAYTEVKAPEINGLDVRFVGIEVLTPQELGAFEQKRREAEASYLLQRQQAGHHHSAEIEDEIHAQGMAGRRRGARYVTEQEDQEHGISQQHREQRARHRMTAEDLDFVRHQADLTYQSVGSDPIRASLLAEAKGQGDMRGFAESQAAADRDRVEYQRKQFALDRDDDRQAIEWARQQRAQQEAADRAERLEDKREDRKDARDQRREQREDDQKKLELQLDVLRELAKHGHLDMINVQVDKLVADISGGTVSAVATVNYDELPPSTPATSLRAAGEDTDTDTDQDDAAVHLPNLDNTEGDDDDGR</sequence>
<feature type="region of interest" description="Disordered" evidence="1">
    <location>
        <begin position="225"/>
        <end position="254"/>
    </location>
</feature>
<keyword evidence="3" id="KW-1185">Reference proteome</keyword>
<dbReference type="EMBL" id="CP126980">
    <property type="protein sequence ID" value="WIM96388.1"/>
    <property type="molecule type" value="Genomic_DNA"/>
</dbReference>
<name>A0ABY8WIQ7_9ACTN</name>
<reference evidence="2 3" key="1">
    <citation type="submission" date="2023-06" db="EMBL/GenBank/DDBJ databases">
        <authorList>
            <person name="Yushchuk O."/>
            <person name="Binda E."/>
            <person name="Ruckert-Reed C."/>
            <person name="Fedorenko V."/>
            <person name="Kalinowski J."/>
            <person name="Marinelli F."/>
        </authorList>
    </citation>
    <scope>NUCLEOTIDE SEQUENCE [LARGE SCALE GENOMIC DNA]</scope>
    <source>
        <strain evidence="2 3">NRRL 3884</strain>
    </source>
</reference>
<feature type="compositionally biased region" description="Acidic residues" evidence="1">
    <location>
        <begin position="430"/>
        <end position="440"/>
    </location>
</feature>
<evidence type="ECO:0000256" key="1">
    <source>
        <dbReference type="SAM" id="MobiDB-lite"/>
    </source>
</evidence>
<feature type="region of interest" description="Disordered" evidence="1">
    <location>
        <begin position="329"/>
        <end position="367"/>
    </location>
</feature>
<evidence type="ECO:0008006" key="4">
    <source>
        <dbReference type="Google" id="ProtNLM"/>
    </source>
</evidence>
<dbReference type="Proteomes" id="UP001240150">
    <property type="component" value="Chromosome"/>
</dbReference>
<proteinExistence type="predicted"/>
<feature type="region of interest" description="Disordered" evidence="1">
    <location>
        <begin position="412"/>
        <end position="459"/>
    </location>
</feature>
<dbReference type="RefSeq" id="WP_284917670.1">
    <property type="nucleotide sequence ID" value="NZ_CP126980.1"/>
</dbReference>
<feature type="compositionally biased region" description="Basic and acidic residues" evidence="1">
    <location>
        <begin position="338"/>
        <end position="367"/>
    </location>
</feature>
<accession>A0ABY8WIQ7</accession>